<sequence length="26" mass="3079">RVLFEAIRDCVFPLQALMGEFIRLKI</sequence>
<dbReference type="EMBL" id="LAZR01020262">
    <property type="protein sequence ID" value="KKL89521.1"/>
    <property type="molecule type" value="Genomic_DNA"/>
</dbReference>
<organism evidence="1">
    <name type="scientific">marine sediment metagenome</name>
    <dbReference type="NCBI Taxonomy" id="412755"/>
    <lineage>
        <taxon>unclassified sequences</taxon>
        <taxon>metagenomes</taxon>
        <taxon>ecological metagenomes</taxon>
    </lineage>
</organism>
<evidence type="ECO:0000313" key="1">
    <source>
        <dbReference type="EMBL" id="KKL89521.1"/>
    </source>
</evidence>
<proteinExistence type="predicted"/>
<gene>
    <name evidence="1" type="ORF">LCGC14_1913830</name>
</gene>
<comment type="caution">
    <text evidence="1">The sequence shown here is derived from an EMBL/GenBank/DDBJ whole genome shotgun (WGS) entry which is preliminary data.</text>
</comment>
<name>A0A0F9GG14_9ZZZZ</name>
<accession>A0A0F9GG14</accession>
<feature type="non-terminal residue" evidence="1">
    <location>
        <position position="1"/>
    </location>
</feature>
<reference evidence="1" key="1">
    <citation type="journal article" date="2015" name="Nature">
        <title>Complex archaea that bridge the gap between prokaryotes and eukaryotes.</title>
        <authorList>
            <person name="Spang A."/>
            <person name="Saw J.H."/>
            <person name="Jorgensen S.L."/>
            <person name="Zaremba-Niedzwiedzka K."/>
            <person name="Martijn J."/>
            <person name="Lind A.E."/>
            <person name="van Eijk R."/>
            <person name="Schleper C."/>
            <person name="Guy L."/>
            <person name="Ettema T.J."/>
        </authorList>
    </citation>
    <scope>NUCLEOTIDE SEQUENCE</scope>
</reference>
<protein>
    <submittedName>
        <fullName evidence="1">Uncharacterized protein</fullName>
    </submittedName>
</protein>
<dbReference type="AlphaFoldDB" id="A0A0F9GG14"/>